<sequence length="134" mass="14764">MVYDVLWDDGQRERIAARSLALETSSNATTEVPTLPMASFVGELLSAQAAIESTSEAFFCDASSEEDDKDVYFADAHGATALGSLTHRVECNGRTWEKCDDVLDEPAAAKKHETKFKWPEVLALGSKAHVKYFF</sequence>
<dbReference type="EMBL" id="DAKRPA010000056">
    <property type="protein sequence ID" value="DBA00954.1"/>
    <property type="molecule type" value="Genomic_DNA"/>
</dbReference>
<dbReference type="AlphaFoldDB" id="A0AAV2Z4F3"/>
<name>A0AAV2Z4F3_9STRA</name>
<organism evidence="1 2">
    <name type="scientific">Lagenidium giganteum</name>
    <dbReference type="NCBI Taxonomy" id="4803"/>
    <lineage>
        <taxon>Eukaryota</taxon>
        <taxon>Sar</taxon>
        <taxon>Stramenopiles</taxon>
        <taxon>Oomycota</taxon>
        <taxon>Peronosporomycetes</taxon>
        <taxon>Pythiales</taxon>
        <taxon>Pythiaceae</taxon>
    </lineage>
</organism>
<accession>A0AAV2Z4F3</accession>
<evidence type="ECO:0000313" key="1">
    <source>
        <dbReference type="EMBL" id="DBA00954.1"/>
    </source>
</evidence>
<keyword evidence="2" id="KW-1185">Reference proteome</keyword>
<dbReference type="Proteomes" id="UP001146120">
    <property type="component" value="Unassembled WGS sequence"/>
</dbReference>
<gene>
    <name evidence="1" type="ORF">N0F65_006154</name>
</gene>
<comment type="caution">
    <text evidence="1">The sequence shown here is derived from an EMBL/GenBank/DDBJ whole genome shotgun (WGS) entry which is preliminary data.</text>
</comment>
<reference evidence="1" key="2">
    <citation type="journal article" date="2023" name="Microbiol Resour">
        <title>Decontamination and Annotation of the Draft Genome Sequence of the Oomycete Lagenidium giganteum ARSEF 373.</title>
        <authorList>
            <person name="Morgan W.R."/>
            <person name="Tartar A."/>
        </authorList>
    </citation>
    <scope>NUCLEOTIDE SEQUENCE</scope>
    <source>
        <strain evidence="1">ARSEF 373</strain>
    </source>
</reference>
<proteinExistence type="predicted"/>
<reference evidence="1" key="1">
    <citation type="submission" date="2022-11" db="EMBL/GenBank/DDBJ databases">
        <authorList>
            <person name="Morgan W.R."/>
            <person name="Tartar A."/>
        </authorList>
    </citation>
    <scope>NUCLEOTIDE SEQUENCE</scope>
    <source>
        <strain evidence="1">ARSEF 373</strain>
    </source>
</reference>
<protein>
    <submittedName>
        <fullName evidence="1">Uncharacterized protein</fullName>
    </submittedName>
</protein>
<evidence type="ECO:0000313" key="2">
    <source>
        <dbReference type="Proteomes" id="UP001146120"/>
    </source>
</evidence>